<dbReference type="AlphaFoldDB" id="A0A0D2M4K6"/>
<dbReference type="RefSeq" id="XP_013897504.1">
    <property type="nucleotide sequence ID" value="XM_014042050.1"/>
</dbReference>
<protein>
    <submittedName>
        <fullName evidence="2">Uncharacterized protein</fullName>
    </submittedName>
</protein>
<dbReference type="EMBL" id="KK102170">
    <property type="protein sequence ID" value="KIY98484.1"/>
    <property type="molecule type" value="Genomic_DNA"/>
</dbReference>
<dbReference type="KEGG" id="mng:MNEG_9478"/>
<sequence length="1003" mass="96925">MTATAAYQREAAATVGLRLLTGAARARPAVVGALLSALHAPLLLHPKAAVRKALLELAAGATAEPEGGVAAGGAATGGAFQAGAALLACLAGDRDATVRAKALALLAAAAPTLVRGLAAPYDGSDGVGAGSGVSAAVRCAAVERLMDSSKTVRRGALQLLSALVVEAKASGAAPAAPQAAAEARGGEVAEAAGAAAGGVSALLAAAIGPLLALADTPPASPAHDEACQAAAVQLLQELPGQLGMSAVLRLVVSCGSGTAALVLLDGLLTPQAGPARNSTRGHARSNGGGGAGRGEGLAYSEWEHELARMRPEDALLLRDLCAQLAAGEGHGGQAGHAAGARAALERLRRHGYAAVSAALGGLSGASIDVGGGPAAAPPAVGRGPAAGAVRRLAAAARVIAVSGGLGGEEAAAGDALGEAAILGDVLEALLPPRQLASAGAKAAAAAAVGRASAAEAASTGAMAAAGGASEAELQEGGGLACEDGIYWALQAAAVAAEGPPRPGLAPVLRWPLLAHLDALLGCPLSCVDLGMQALLASLEAAALAPWSPAPDESTVSNGAEAAPHEPPLRLRQLQPHHQQHQHQQQQQPRALAAYLILLRHLSARYSHAAAAFKAQLAAGRTAAVAAGQIAAAAGGPAQHPQDDAAAGGGCGYLEAEAQLRADEDAAALYLDSLLEDGTAPASRLPLLAAVAGDEGAPDYARVLSLQALQDFLLLSDRLADDLAPTALAPLLAAPPGSSSAGAAPAALLLQAARGAGALVARRPRAAPAALAALERAILSQLERRRGGGGGGGGAGARAGAPNEGASPPAECGAGGAAGTAARPDEPPSLAAAAAAAYAGAVAGDSLVMSSSSYAAISACLMAEDEQVALIAAALSRDLLRTAPPHQRRKLLLGLLAHAPASAGAALARGPVAALLRDAPGGGGEELALALVQALAGATAACGGAPAGGDEGAEDPEGAGGGGGGASGRAACRAQLAEAAAAMLEHVAPGPRSLGALLAHLQWS</sequence>
<dbReference type="GeneID" id="25742353"/>
<evidence type="ECO:0000313" key="2">
    <source>
        <dbReference type="EMBL" id="KIY98484.1"/>
    </source>
</evidence>
<name>A0A0D2M4K6_9CHLO</name>
<proteinExistence type="predicted"/>
<evidence type="ECO:0000313" key="3">
    <source>
        <dbReference type="Proteomes" id="UP000054498"/>
    </source>
</evidence>
<feature type="region of interest" description="Disordered" evidence="1">
    <location>
        <begin position="944"/>
        <end position="966"/>
    </location>
</feature>
<accession>A0A0D2M4K6</accession>
<keyword evidence="3" id="KW-1185">Reference proteome</keyword>
<feature type="compositionally biased region" description="Gly residues" evidence="1">
    <location>
        <begin position="957"/>
        <end position="966"/>
    </location>
</feature>
<feature type="region of interest" description="Disordered" evidence="1">
    <location>
        <begin position="272"/>
        <end position="295"/>
    </location>
</feature>
<feature type="compositionally biased region" description="Gly residues" evidence="1">
    <location>
        <begin position="286"/>
        <end position="295"/>
    </location>
</feature>
<dbReference type="Proteomes" id="UP000054498">
    <property type="component" value="Unassembled WGS sequence"/>
</dbReference>
<feature type="region of interest" description="Disordered" evidence="1">
    <location>
        <begin position="784"/>
        <end position="825"/>
    </location>
</feature>
<organism evidence="2 3">
    <name type="scientific">Monoraphidium neglectum</name>
    <dbReference type="NCBI Taxonomy" id="145388"/>
    <lineage>
        <taxon>Eukaryota</taxon>
        <taxon>Viridiplantae</taxon>
        <taxon>Chlorophyta</taxon>
        <taxon>core chlorophytes</taxon>
        <taxon>Chlorophyceae</taxon>
        <taxon>CS clade</taxon>
        <taxon>Sphaeropleales</taxon>
        <taxon>Selenastraceae</taxon>
        <taxon>Monoraphidium</taxon>
    </lineage>
</organism>
<feature type="compositionally biased region" description="Gly residues" evidence="1">
    <location>
        <begin position="787"/>
        <end position="796"/>
    </location>
</feature>
<evidence type="ECO:0000256" key="1">
    <source>
        <dbReference type="SAM" id="MobiDB-lite"/>
    </source>
</evidence>
<gene>
    <name evidence="2" type="ORF">MNEG_9478</name>
</gene>
<reference evidence="2 3" key="1">
    <citation type="journal article" date="2013" name="BMC Genomics">
        <title>Reconstruction of the lipid metabolism for the microalga Monoraphidium neglectum from its genome sequence reveals characteristics suitable for biofuel production.</title>
        <authorList>
            <person name="Bogen C."/>
            <person name="Al-Dilaimi A."/>
            <person name="Albersmeier A."/>
            <person name="Wichmann J."/>
            <person name="Grundmann M."/>
            <person name="Rupp O."/>
            <person name="Lauersen K.J."/>
            <person name="Blifernez-Klassen O."/>
            <person name="Kalinowski J."/>
            <person name="Goesmann A."/>
            <person name="Mussgnug J.H."/>
            <person name="Kruse O."/>
        </authorList>
    </citation>
    <scope>NUCLEOTIDE SEQUENCE [LARGE SCALE GENOMIC DNA]</scope>
    <source>
        <strain evidence="2 3">SAG 48.87</strain>
    </source>
</reference>
<feature type="compositionally biased region" description="Low complexity" evidence="1">
    <location>
        <begin position="797"/>
        <end position="811"/>
    </location>
</feature>